<gene>
    <name evidence="1" type="ORF">L3Q82_012842</name>
</gene>
<evidence type="ECO:0000313" key="1">
    <source>
        <dbReference type="EMBL" id="KAI3360697.1"/>
    </source>
</evidence>
<dbReference type="Proteomes" id="UP000831701">
    <property type="component" value="Chromosome 16"/>
</dbReference>
<comment type="caution">
    <text evidence="1">The sequence shown here is derived from an EMBL/GenBank/DDBJ whole genome shotgun (WGS) entry which is preliminary data.</text>
</comment>
<accession>A0ACB8W0I3</accession>
<feature type="non-terminal residue" evidence="1">
    <location>
        <position position="1"/>
    </location>
</feature>
<sequence>LKLSCLYGVTCEEEVLSAAAQRKLSIQEALQTNIRRVLGPPGQRSLLLRSDYFFQHWCPPAGSLVAAMTGTDDLLATTTCRYLHNGGFERSPLRFHIPKLPRDAQEILPEVGVKDLLDRDLSHTFPVHPCSQDDAAPCSARLHGLATVMDISTETRTPSRTVNPDSTQQSKVYERQQLLLDLRPSSNFSLVDMTTLECLRSLGALTPG</sequence>
<evidence type="ECO:0000313" key="2">
    <source>
        <dbReference type="Proteomes" id="UP000831701"/>
    </source>
</evidence>
<name>A0ACB8W0I3_9TELE</name>
<dbReference type="EMBL" id="CM041546">
    <property type="protein sequence ID" value="KAI3360697.1"/>
    <property type="molecule type" value="Genomic_DNA"/>
</dbReference>
<reference evidence="1" key="1">
    <citation type="submission" date="2022-04" db="EMBL/GenBank/DDBJ databases">
        <title>Jade perch genome.</title>
        <authorList>
            <person name="Chao B."/>
        </authorList>
    </citation>
    <scope>NUCLEOTIDE SEQUENCE</scope>
    <source>
        <strain evidence="1">CB-2022</strain>
    </source>
</reference>
<proteinExistence type="predicted"/>
<keyword evidence="2" id="KW-1185">Reference proteome</keyword>
<organism evidence="1 2">
    <name type="scientific">Scortum barcoo</name>
    <name type="common">barcoo grunter</name>
    <dbReference type="NCBI Taxonomy" id="214431"/>
    <lineage>
        <taxon>Eukaryota</taxon>
        <taxon>Metazoa</taxon>
        <taxon>Chordata</taxon>
        <taxon>Craniata</taxon>
        <taxon>Vertebrata</taxon>
        <taxon>Euteleostomi</taxon>
        <taxon>Actinopterygii</taxon>
        <taxon>Neopterygii</taxon>
        <taxon>Teleostei</taxon>
        <taxon>Neoteleostei</taxon>
        <taxon>Acanthomorphata</taxon>
        <taxon>Eupercaria</taxon>
        <taxon>Centrarchiformes</taxon>
        <taxon>Terapontoidei</taxon>
        <taxon>Terapontidae</taxon>
        <taxon>Scortum</taxon>
    </lineage>
</organism>
<protein>
    <submittedName>
        <fullName evidence="1">Uncharacterized protein</fullName>
    </submittedName>
</protein>